<dbReference type="Proteomes" id="UP000813444">
    <property type="component" value="Unassembled WGS sequence"/>
</dbReference>
<keyword evidence="3" id="KW-0175">Coiled coil</keyword>
<evidence type="ECO:0000256" key="4">
    <source>
        <dbReference type="SAM" id="MobiDB-lite"/>
    </source>
</evidence>
<dbReference type="GO" id="GO:0051087">
    <property type="term" value="F:protein-folding chaperone binding"/>
    <property type="evidence" value="ECO:0007669"/>
    <property type="project" value="TreeGrafter"/>
</dbReference>
<dbReference type="GO" id="GO:0051082">
    <property type="term" value="F:unfolded protein binding"/>
    <property type="evidence" value="ECO:0007669"/>
    <property type="project" value="InterPro"/>
</dbReference>
<reference evidence="5" key="1">
    <citation type="journal article" date="2021" name="Nat. Commun.">
        <title>Genetic determinants of endophytism in the Arabidopsis root mycobiome.</title>
        <authorList>
            <person name="Mesny F."/>
            <person name="Miyauchi S."/>
            <person name="Thiergart T."/>
            <person name="Pickel B."/>
            <person name="Atanasova L."/>
            <person name="Karlsson M."/>
            <person name="Huettel B."/>
            <person name="Barry K.W."/>
            <person name="Haridas S."/>
            <person name="Chen C."/>
            <person name="Bauer D."/>
            <person name="Andreopoulos W."/>
            <person name="Pangilinan J."/>
            <person name="LaButti K."/>
            <person name="Riley R."/>
            <person name="Lipzen A."/>
            <person name="Clum A."/>
            <person name="Drula E."/>
            <person name="Henrissat B."/>
            <person name="Kohler A."/>
            <person name="Grigoriev I.V."/>
            <person name="Martin F.M."/>
            <person name="Hacquard S."/>
        </authorList>
    </citation>
    <scope>NUCLEOTIDE SEQUENCE</scope>
    <source>
        <strain evidence="5">MPI-CAGE-CH-0235</strain>
    </source>
</reference>
<dbReference type="EMBL" id="JAGPNK010000004">
    <property type="protein sequence ID" value="KAH7322627.1"/>
    <property type="molecule type" value="Genomic_DNA"/>
</dbReference>
<sequence>MGLDGGVRKYTQSGSSPEQFSSTSSTATAGQKPPSPTLNQVSSFILTMAEIQAQLQAHLQTLSDEYQKLQQDLQGVVESRQKLEGQKEENLGVKKEFENLEEDETIYKLVGPVLLKQDQVEAESTVKGRLDFITGEISRQEDQIKETQEKIEKKKLEIIQLQAAAQAAAQPQGKGKEAA</sequence>
<proteinExistence type="inferred from homology"/>
<keyword evidence="2" id="KW-0143">Chaperone</keyword>
<evidence type="ECO:0000256" key="2">
    <source>
        <dbReference type="ARBA" id="ARBA00023186"/>
    </source>
</evidence>
<evidence type="ECO:0000313" key="5">
    <source>
        <dbReference type="EMBL" id="KAH7322627.1"/>
    </source>
</evidence>
<dbReference type="FunFam" id="1.10.287.370:FF:000003">
    <property type="entry name" value="Prefoldin subunit 6"/>
    <property type="match status" value="1"/>
</dbReference>
<dbReference type="GO" id="GO:0006457">
    <property type="term" value="P:protein folding"/>
    <property type="evidence" value="ECO:0007669"/>
    <property type="project" value="InterPro"/>
</dbReference>
<name>A0A8K0SVG3_9HYPO</name>
<dbReference type="PANTHER" id="PTHR21431:SF0">
    <property type="entry name" value="PREFOLDIN SUBUNIT 6"/>
    <property type="match status" value="1"/>
</dbReference>
<dbReference type="PANTHER" id="PTHR21431">
    <property type="entry name" value="PREFOLDIN SUBUNIT 6"/>
    <property type="match status" value="1"/>
</dbReference>
<feature type="coiled-coil region" evidence="3">
    <location>
        <begin position="130"/>
        <end position="164"/>
    </location>
</feature>
<dbReference type="GO" id="GO:0005737">
    <property type="term" value="C:cytoplasm"/>
    <property type="evidence" value="ECO:0007669"/>
    <property type="project" value="TreeGrafter"/>
</dbReference>
<dbReference type="CDD" id="cd23161">
    <property type="entry name" value="Prefoldin_6"/>
    <property type="match status" value="1"/>
</dbReference>
<evidence type="ECO:0000256" key="3">
    <source>
        <dbReference type="SAM" id="Coils"/>
    </source>
</evidence>
<dbReference type="InterPro" id="IPR009053">
    <property type="entry name" value="Prefoldin"/>
</dbReference>
<dbReference type="Pfam" id="PF01920">
    <property type="entry name" value="Prefoldin_2"/>
    <property type="match status" value="1"/>
</dbReference>
<feature type="compositionally biased region" description="Low complexity" evidence="4">
    <location>
        <begin position="13"/>
        <end position="25"/>
    </location>
</feature>
<evidence type="ECO:0000313" key="6">
    <source>
        <dbReference type="Proteomes" id="UP000813444"/>
    </source>
</evidence>
<dbReference type="OrthoDB" id="248120at2759"/>
<dbReference type="InterPro" id="IPR002777">
    <property type="entry name" value="PFD_beta-like"/>
</dbReference>
<feature type="region of interest" description="Disordered" evidence="4">
    <location>
        <begin position="1"/>
        <end position="39"/>
    </location>
</feature>
<accession>A0A8K0SVG3</accession>
<dbReference type="AlphaFoldDB" id="A0A8K0SVG3"/>
<comment type="caution">
    <text evidence="5">The sequence shown here is derived from an EMBL/GenBank/DDBJ whole genome shotgun (WGS) entry which is preliminary data.</text>
</comment>
<protein>
    <submittedName>
        <fullName evidence="5">Prefoldin</fullName>
    </submittedName>
</protein>
<dbReference type="SUPFAM" id="SSF46579">
    <property type="entry name" value="Prefoldin"/>
    <property type="match status" value="1"/>
</dbReference>
<dbReference type="Gene3D" id="1.10.287.370">
    <property type="match status" value="1"/>
</dbReference>
<comment type="similarity">
    <text evidence="1">Belongs to the prefoldin subunit beta family.</text>
</comment>
<gene>
    <name evidence="5" type="ORF">B0I35DRAFT_426164</name>
</gene>
<evidence type="ECO:0000256" key="1">
    <source>
        <dbReference type="ARBA" id="ARBA00008045"/>
    </source>
</evidence>
<dbReference type="GO" id="GO:0051131">
    <property type="term" value="P:chaperone-mediated protein complex assembly"/>
    <property type="evidence" value="ECO:0007669"/>
    <property type="project" value="TreeGrafter"/>
</dbReference>
<feature type="coiled-coil region" evidence="3">
    <location>
        <begin position="52"/>
        <end position="103"/>
    </location>
</feature>
<keyword evidence="6" id="KW-1185">Reference proteome</keyword>
<dbReference type="GO" id="GO:0016272">
    <property type="term" value="C:prefoldin complex"/>
    <property type="evidence" value="ECO:0007669"/>
    <property type="project" value="InterPro"/>
</dbReference>
<organism evidence="5 6">
    <name type="scientific">Stachybotrys elegans</name>
    <dbReference type="NCBI Taxonomy" id="80388"/>
    <lineage>
        <taxon>Eukaryota</taxon>
        <taxon>Fungi</taxon>
        <taxon>Dikarya</taxon>
        <taxon>Ascomycota</taxon>
        <taxon>Pezizomycotina</taxon>
        <taxon>Sordariomycetes</taxon>
        <taxon>Hypocreomycetidae</taxon>
        <taxon>Hypocreales</taxon>
        <taxon>Stachybotryaceae</taxon>
        <taxon>Stachybotrys</taxon>
    </lineage>
</organism>